<protein>
    <recommendedName>
        <fullName evidence="4">Hedgehog/Intein (Hint) domain-containing protein</fullName>
    </recommendedName>
</protein>
<comment type="caution">
    <text evidence="2">The sequence shown here is derived from an EMBL/GenBank/DDBJ whole genome shotgun (WGS) entry which is preliminary data.</text>
</comment>
<organism evidence="2 3">
    <name type="scientific">Plastorhodobacter daqingensis</name>
    <dbReference type="NCBI Taxonomy" id="1387281"/>
    <lineage>
        <taxon>Bacteria</taxon>
        <taxon>Pseudomonadati</taxon>
        <taxon>Pseudomonadota</taxon>
        <taxon>Alphaproteobacteria</taxon>
        <taxon>Rhodobacterales</taxon>
        <taxon>Paracoccaceae</taxon>
        <taxon>Plastorhodobacter</taxon>
    </lineage>
</organism>
<reference evidence="3" key="1">
    <citation type="journal article" date="2019" name="Int. J. Syst. Evol. Microbiol.">
        <title>The Global Catalogue of Microorganisms (GCM) 10K type strain sequencing project: providing services to taxonomists for standard genome sequencing and annotation.</title>
        <authorList>
            <consortium name="The Broad Institute Genomics Platform"/>
            <consortium name="The Broad Institute Genome Sequencing Center for Infectious Disease"/>
            <person name="Wu L."/>
            <person name="Ma J."/>
        </authorList>
    </citation>
    <scope>NUCLEOTIDE SEQUENCE [LARGE SCALE GENOMIC DNA]</scope>
    <source>
        <strain evidence="3">CGMCC 1.12750</strain>
    </source>
</reference>
<accession>A0ABW2UK53</accession>
<proteinExistence type="predicted"/>
<evidence type="ECO:0000313" key="3">
    <source>
        <dbReference type="Proteomes" id="UP001596516"/>
    </source>
</evidence>
<keyword evidence="3" id="KW-1185">Reference proteome</keyword>
<evidence type="ECO:0000313" key="2">
    <source>
        <dbReference type="EMBL" id="MFC7705081.1"/>
    </source>
</evidence>
<dbReference type="RefSeq" id="WP_377404334.1">
    <property type="nucleotide sequence ID" value="NZ_JBHTFQ010000006.1"/>
</dbReference>
<dbReference type="EMBL" id="JBHTFQ010000006">
    <property type="protein sequence ID" value="MFC7705081.1"/>
    <property type="molecule type" value="Genomic_DNA"/>
</dbReference>
<sequence length="221" mass="24068">MTVGADMKLDFKPFPLANPLRGRIERLAGGRLQAIRSQPCGAAGRCYWNADAAAEASGAAVVHGWLVSIWPHHLVEILHHAVIAQPDGTLLDVTPYYRETERVTFIVDDSIVPPRDYPAYIPSKFMILGNSALGRAFRDGAWRQNEISRALAERARAAGIPLVLGERLALPRSPEVRALWAALARTQQDLALTVEAMRQGGAGRRPEPRVAPRQGTRAAAG</sequence>
<feature type="region of interest" description="Disordered" evidence="1">
    <location>
        <begin position="198"/>
        <end position="221"/>
    </location>
</feature>
<evidence type="ECO:0000256" key="1">
    <source>
        <dbReference type="SAM" id="MobiDB-lite"/>
    </source>
</evidence>
<dbReference type="Proteomes" id="UP001596516">
    <property type="component" value="Unassembled WGS sequence"/>
</dbReference>
<name>A0ABW2UK53_9RHOB</name>
<gene>
    <name evidence="2" type="ORF">ACFQXB_12825</name>
</gene>
<evidence type="ECO:0008006" key="4">
    <source>
        <dbReference type="Google" id="ProtNLM"/>
    </source>
</evidence>